<sequence length="182" mass="19764">MKLHRPLAAMALSALAACEQPPAAKPAELGFKPVASLQELMLAVIDPNIDFVWNSVASITSTEGEQERRPTKPEDWEVVRQHALVVAEAANLLLIDRPVAKGGINTASGGAELSALAIHNLIQANREQFQQRAVALQDASRQLLAAIDQQNADELERAGGVVEQACEQCHSQFWYPGDKRPK</sequence>
<evidence type="ECO:0000313" key="3">
    <source>
        <dbReference type="Proteomes" id="UP000077857"/>
    </source>
</evidence>
<dbReference type="PROSITE" id="PS51009">
    <property type="entry name" value="CYTCII"/>
    <property type="match status" value="1"/>
</dbReference>
<organism evidence="2 3">
    <name type="scientific">Methylomonas koyamae</name>
    <dbReference type="NCBI Taxonomy" id="702114"/>
    <lineage>
        <taxon>Bacteria</taxon>
        <taxon>Pseudomonadati</taxon>
        <taxon>Pseudomonadota</taxon>
        <taxon>Gammaproteobacteria</taxon>
        <taxon>Methylococcales</taxon>
        <taxon>Methylococcaceae</taxon>
        <taxon>Methylomonas</taxon>
    </lineage>
</organism>
<keyword evidence="1" id="KW-0732">Signal</keyword>
<dbReference type="GO" id="GO:0020037">
    <property type="term" value="F:heme binding"/>
    <property type="evidence" value="ECO:0007669"/>
    <property type="project" value="InterPro"/>
</dbReference>
<dbReference type="RefSeq" id="WP_082877548.1">
    <property type="nucleotide sequence ID" value="NZ_LUUJ01000051.1"/>
</dbReference>
<reference evidence="2 3" key="1">
    <citation type="submission" date="2016-03" db="EMBL/GenBank/DDBJ databases">
        <authorList>
            <person name="Ploux O."/>
        </authorList>
    </citation>
    <scope>NUCLEOTIDE SEQUENCE [LARGE SCALE GENOMIC DNA]</scope>
    <source>
        <strain evidence="2 3">R-45378</strain>
    </source>
</reference>
<dbReference type="Pfam" id="PF01322">
    <property type="entry name" value="Cytochrom_C_2"/>
    <property type="match status" value="1"/>
</dbReference>
<proteinExistence type="predicted"/>
<dbReference type="InterPro" id="IPR010980">
    <property type="entry name" value="Cyt_c/b562"/>
</dbReference>
<dbReference type="GO" id="GO:0009055">
    <property type="term" value="F:electron transfer activity"/>
    <property type="evidence" value="ECO:0007669"/>
    <property type="project" value="InterPro"/>
</dbReference>
<dbReference type="GO" id="GO:0022900">
    <property type="term" value="P:electron transport chain"/>
    <property type="evidence" value="ECO:0007669"/>
    <property type="project" value="InterPro"/>
</dbReference>
<dbReference type="PROSITE" id="PS51257">
    <property type="entry name" value="PROKAR_LIPOPROTEIN"/>
    <property type="match status" value="1"/>
</dbReference>
<dbReference type="SUPFAM" id="SSF47175">
    <property type="entry name" value="Cytochromes"/>
    <property type="match status" value="1"/>
</dbReference>
<gene>
    <name evidence="2" type="ORF">A1507_07780</name>
</gene>
<dbReference type="AlphaFoldDB" id="A0A177NMK7"/>
<dbReference type="InterPro" id="IPR002321">
    <property type="entry name" value="Cyt_c_II"/>
</dbReference>
<dbReference type="Gene3D" id="1.20.120.10">
    <property type="entry name" value="Cytochrome c/b562"/>
    <property type="match status" value="1"/>
</dbReference>
<dbReference type="GO" id="GO:0005506">
    <property type="term" value="F:iron ion binding"/>
    <property type="evidence" value="ECO:0007669"/>
    <property type="project" value="InterPro"/>
</dbReference>
<feature type="signal peptide" evidence="1">
    <location>
        <begin position="1"/>
        <end position="16"/>
    </location>
</feature>
<comment type="caution">
    <text evidence="2">The sequence shown here is derived from an EMBL/GenBank/DDBJ whole genome shotgun (WGS) entry which is preliminary data.</text>
</comment>
<accession>A0A177NMK7</accession>
<evidence type="ECO:0000256" key="1">
    <source>
        <dbReference type="SAM" id="SignalP"/>
    </source>
</evidence>
<evidence type="ECO:0008006" key="4">
    <source>
        <dbReference type="Google" id="ProtNLM"/>
    </source>
</evidence>
<evidence type="ECO:0000313" key="2">
    <source>
        <dbReference type="EMBL" id="OAI19175.1"/>
    </source>
</evidence>
<name>A0A177NMK7_9GAMM</name>
<feature type="chain" id="PRO_5008069334" description="Cytochrome C" evidence="1">
    <location>
        <begin position="17"/>
        <end position="182"/>
    </location>
</feature>
<dbReference type="Proteomes" id="UP000077857">
    <property type="component" value="Unassembled WGS sequence"/>
</dbReference>
<dbReference type="EMBL" id="LUUJ01000051">
    <property type="protein sequence ID" value="OAI19175.1"/>
    <property type="molecule type" value="Genomic_DNA"/>
</dbReference>
<dbReference type="OrthoDB" id="8537166at2"/>
<protein>
    <recommendedName>
        <fullName evidence="4">Cytochrome C</fullName>
    </recommendedName>
</protein>